<comment type="caution">
    <text evidence="1">The sequence shown here is derived from an EMBL/GenBank/DDBJ whole genome shotgun (WGS) entry which is preliminary data.</text>
</comment>
<name>A0ABY1KQW6_9FLAO</name>
<dbReference type="Proteomes" id="UP000185728">
    <property type="component" value="Unassembled WGS sequence"/>
</dbReference>
<gene>
    <name evidence="1" type="ORF">SAMN05421766_102559</name>
</gene>
<keyword evidence="2" id="KW-1185">Reference proteome</keyword>
<dbReference type="EMBL" id="FTOB01000002">
    <property type="protein sequence ID" value="SIS52515.1"/>
    <property type="molecule type" value="Genomic_DNA"/>
</dbReference>
<protein>
    <recommendedName>
        <fullName evidence="3">Transposase</fullName>
    </recommendedName>
</protein>
<evidence type="ECO:0008006" key="3">
    <source>
        <dbReference type="Google" id="ProtNLM"/>
    </source>
</evidence>
<reference evidence="1 2" key="1">
    <citation type="submission" date="2017-01" db="EMBL/GenBank/DDBJ databases">
        <authorList>
            <person name="Varghese N."/>
            <person name="Submissions S."/>
        </authorList>
    </citation>
    <scope>NUCLEOTIDE SEQUENCE [LARGE SCALE GENOMIC DNA]</scope>
    <source>
        <strain evidence="1 2">DSM 2061</strain>
    </source>
</reference>
<sequence length="42" mass="4894">MFTWPRFLCKWNGYKRKQALFGGLFLSVLKEQGANLECLAVE</sequence>
<evidence type="ECO:0000313" key="1">
    <source>
        <dbReference type="EMBL" id="SIS52515.1"/>
    </source>
</evidence>
<organism evidence="1 2">
    <name type="scientific">Zobellia uliginosa</name>
    <dbReference type="NCBI Taxonomy" id="143224"/>
    <lineage>
        <taxon>Bacteria</taxon>
        <taxon>Pseudomonadati</taxon>
        <taxon>Bacteroidota</taxon>
        <taxon>Flavobacteriia</taxon>
        <taxon>Flavobacteriales</taxon>
        <taxon>Flavobacteriaceae</taxon>
        <taxon>Zobellia</taxon>
    </lineage>
</organism>
<accession>A0ABY1KQW6</accession>
<proteinExistence type="predicted"/>
<evidence type="ECO:0000313" key="2">
    <source>
        <dbReference type="Proteomes" id="UP000185728"/>
    </source>
</evidence>